<evidence type="ECO:0000256" key="1">
    <source>
        <dbReference type="ARBA" id="ARBA00004123"/>
    </source>
</evidence>
<dbReference type="InterPro" id="IPR033896">
    <property type="entry name" value="MEF2-like_N"/>
</dbReference>
<dbReference type="GO" id="GO:0000977">
    <property type="term" value="F:RNA polymerase II transcription regulatory region sequence-specific DNA binding"/>
    <property type="evidence" value="ECO:0007669"/>
    <property type="project" value="InterPro"/>
</dbReference>
<dbReference type="SMART" id="SM00432">
    <property type="entry name" value="MADS"/>
    <property type="match status" value="1"/>
</dbReference>
<sequence>MTRGKMELRRIDDRARRLVSFSKRRNGLLKKARELTVLCDAAVGVIVFSPKGKLSHFPSHSSLEKTIQHYQMFVNAERSVNNQALQVEGECLGIGDQEIAHEVDQRLFGDGMIEHLNINELTKLEEKLGSTLSQVRSRKMVLLTNFVTELREQEAMLVCENQQLHLVVCLDGEGEEEEERRGREIASDAAPLSPPSRTLQLL</sequence>
<evidence type="ECO:0000256" key="4">
    <source>
        <dbReference type="ARBA" id="ARBA00023163"/>
    </source>
</evidence>
<dbReference type="InterPro" id="IPR002487">
    <property type="entry name" value="TF_Kbox"/>
</dbReference>
<dbReference type="InterPro" id="IPR036879">
    <property type="entry name" value="TF_MADSbox_sf"/>
</dbReference>
<organism evidence="8">
    <name type="scientific">Anthurium amnicola</name>
    <dbReference type="NCBI Taxonomy" id="1678845"/>
    <lineage>
        <taxon>Eukaryota</taxon>
        <taxon>Viridiplantae</taxon>
        <taxon>Streptophyta</taxon>
        <taxon>Embryophyta</taxon>
        <taxon>Tracheophyta</taxon>
        <taxon>Spermatophyta</taxon>
        <taxon>Magnoliopsida</taxon>
        <taxon>Liliopsida</taxon>
        <taxon>Araceae</taxon>
        <taxon>Pothoideae</taxon>
        <taxon>Potheae</taxon>
        <taxon>Anthurium</taxon>
    </lineage>
</organism>
<dbReference type="InterPro" id="IPR002100">
    <property type="entry name" value="TF_MADSbox"/>
</dbReference>
<keyword evidence="5" id="KW-0539">Nucleus</keyword>
<evidence type="ECO:0000256" key="2">
    <source>
        <dbReference type="ARBA" id="ARBA00023015"/>
    </source>
</evidence>
<dbReference type="CDD" id="cd00265">
    <property type="entry name" value="MADS_MEF2_like"/>
    <property type="match status" value="1"/>
</dbReference>
<evidence type="ECO:0000256" key="6">
    <source>
        <dbReference type="SAM" id="MobiDB-lite"/>
    </source>
</evidence>
<dbReference type="SUPFAM" id="SSF55455">
    <property type="entry name" value="SRF-like"/>
    <property type="match status" value="1"/>
</dbReference>
<dbReference type="PANTHER" id="PTHR48019">
    <property type="entry name" value="SERUM RESPONSE FACTOR HOMOLOG"/>
    <property type="match status" value="1"/>
</dbReference>
<reference evidence="8" key="1">
    <citation type="submission" date="2015-07" db="EMBL/GenBank/DDBJ databases">
        <title>Transcriptome Assembly of Anthurium amnicola.</title>
        <authorList>
            <person name="Suzuki J."/>
        </authorList>
    </citation>
    <scope>NUCLEOTIDE SEQUENCE</scope>
</reference>
<name>A0A1D1XXJ4_9ARAE</name>
<protein>
    <submittedName>
        <fullName evidence="8">MADS-box transcription factor 56</fullName>
    </submittedName>
</protein>
<dbReference type="Pfam" id="PF01486">
    <property type="entry name" value="K-box"/>
    <property type="match status" value="1"/>
</dbReference>
<dbReference type="GO" id="GO:0003700">
    <property type="term" value="F:DNA-binding transcription factor activity"/>
    <property type="evidence" value="ECO:0007669"/>
    <property type="project" value="InterPro"/>
</dbReference>
<evidence type="ECO:0000256" key="3">
    <source>
        <dbReference type="ARBA" id="ARBA00023125"/>
    </source>
</evidence>
<proteinExistence type="predicted"/>
<evidence type="ECO:0000313" key="8">
    <source>
        <dbReference type="EMBL" id="JAT47108.1"/>
    </source>
</evidence>
<accession>A0A1D1XXJ4</accession>
<evidence type="ECO:0000259" key="7">
    <source>
        <dbReference type="PROSITE" id="PS50066"/>
    </source>
</evidence>
<dbReference type="PRINTS" id="PR00404">
    <property type="entry name" value="MADSDOMAIN"/>
</dbReference>
<dbReference type="PROSITE" id="PS50066">
    <property type="entry name" value="MADS_BOX_2"/>
    <property type="match status" value="1"/>
</dbReference>
<feature type="domain" description="MADS-box" evidence="7">
    <location>
        <begin position="1"/>
        <end position="61"/>
    </location>
</feature>
<dbReference type="GO" id="GO:0005634">
    <property type="term" value="C:nucleus"/>
    <property type="evidence" value="ECO:0007669"/>
    <property type="project" value="UniProtKB-SubCell"/>
</dbReference>
<keyword evidence="4" id="KW-0804">Transcription</keyword>
<comment type="subcellular location">
    <subcellularLocation>
        <location evidence="1">Nucleus</location>
    </subcellularLocation>
</comment>
<dbReference type="GO" id="GO:0046983">
    <property type="term" value="F:protein dimerization activity"/>
    <property type="evidence" value="ECO:0007669"/>
    <property type="project" value="InterPro"/>
</dbReference>
<dbReference type="AlphaFoldDB" id="A0A1D1XXJ4"/>
<dbReference type="Gene3D" id="3.40.1810.10">
    <property type="entry name" value="Transcription factor, MADS-box"/>
    <property type="match status" value="1"/>
</dbReference>
<dbReference type="GO" id="GO:0045944">
    <property type="term" value="P:positive regulation of transcription by RNA polymerase II"/>
    <property type="evidence" value="ECO:0007669"/>
    <property type="project" value="InterPro"/>
</dbReference>
<dbReference type="InterPro" id="IPR050142">
    <property type="entry name" value="MADS-box/MEF2_TF"/>
</dbReference>
<dbReference type="EMBL" id="GDJX01020828">
    <property type="protein sequence ID" value="JAT47108.1"/>
    <property type="molecule type" value="Transcribed_RNA"/>
</dbReference>
<gene>
    <name evidence="8" type="primary">MADS56_1</name>
    <name evidence="8" type="ORF">g.52491</name>
</gene>
<dbReference type="Pfam" id="PF00319">
    <property type="entry name" value="SRF-TF"/>
    <property type="match status" value="1"/>
</dbReference>
<keyword evidence="2" id="KW-0805">Transcription regulation</keyword>
<feature type="region of interest" description="Disordered" evidence="6">
    <location>
        <begin position="178"/>
        <end position="202"/>
    </location>
</feature>
<keyword evidence="3" id="KW-0238">DNA-binding</keyword>
<evidence type="ECO:0000256" key="5">
    <source>
        <dbReference type="ARBA" id="ARBA00023242"/>
    </source>
</evidence>